<evidence type="ECO:0000256" key="2">
    <source>
        <dbReference type="ARBA" id="ARBA00022679"/>
    </source>
</evidence>
<organism evidence="5 6">
    <name type="scientific">Marininema halotolerans</name>
    <dbReference type="NCBI Taxonomy" id="1155944"/>
    <lineage>
        <taxon>Bacteria</taxon>
        <taxon>Bacillati</taxon>
        <taxon>Bacillota</taxon>
        <taxon>Bacilli</taxon>
        <taxon>Bacillales</taxon>
        <taxon>Thermoactinomycetaceae</taxon>
        <taxon>Marininema</taxon>
    </lineage>
</organism>
<keyword evidence="1" id="KW-0328">Glycosyltransferase</keyword>
<protein>
    <submittedName>
        <fullName evidence="5">Glycosyltransferase involved in cell wall bisynthesis</fullName>
    </submittedName>
</protein>
<evidence type="ECO:0000259" key="4">
    <source>
        <dbReference type="Pfam" id="PF13579"/>
    </source>
</evidence>
<name>A0A1I6T943_9BACL</name>
<evidence type="ECO:0000313" key="5">
    <source>
        <dbReference type="EMBL" id="SFS85732.1"/>
    </source>
</evidence>
<evidence type="ECO:0000313" key="6">
    <source>
        <dbReference type="Proteomes" id="UP000198660"/>
    </source>
</evidence>
<dbReference type="RefSeq" id="WP_091837877.1">
    <property type="nucleotide sequence ID" value="NZ_FPAA01000009.1"/>
</dbReference>
<dbReference type="EMBL" id="FPAA01000009">
    <property type="protein sequence ID" value="SFS85732.1"/>
    <property type="molecule type" value="Genomic_DNA"/>
</dbReference>
<dbReference type="AlphaFoldDB" id="A0A1I6T943"/>
<keyword evidence="2 5" id="KW-0808">Transferase</keyword>
<dbReference type="SUPFAM" id="SSF53756">
    <property type="entry name" value="UDP-Glycosyltransferase/glycogen phosphorylase"/>
    <property type="match status" value="1"/>
</dbReference>
<feature type="domain" description="Glycosyl transferase family 1" evidence="3">
    <location>
        <begin position="214"/>
        <end position="369"/>
    </location>
</feature>
<gene>
    <name evidence="5" type="ORF">SAMN05444972_10999</name>
</gene>
<proteinExistence type="predicted"/>
<dbReference type="Gene3D" id="3.40.50.2000">
    <property type="entry name" value="Glycogen Phosphorylase B"/>
    <property type="match status" value="2"/>
</dbReference>
<dbReference type="Proteomes" id="UP000198660">
    <property type="component" value="Unassembled WGS sequence"/>
</dbReference>
<dbReference type="GO" id="GO:0016757">
    <property type="term" value="F:glycosyltransferase activity"/>
    <property type="evidence" value="ECO:0007669"/>
    <property type="project" value="UniProtKB-KW"/>
</dbReference>
<sequence length="429" mass="49398">MRVLMILFRDIHFDARVQQEAVALAQKGWEVDIACVQTTVQPTPELHERVRLLRFPIHTKRIKRVVERQQDHRVKRGVYRIIRNPIVKLAKDVVAQRQFSFRVWSLCEDSHYDVIHCHDLYTLSIGGYLKRKSGAMLVYDSHELFNERNGKNRWERAMGYRAESMWIHHVDRLITVNELMAKELMARYSEVETRVVRSIPNALEELPDEEDKQYFHQRFGLESDAKVVLYQGTFVKNGGLEELIQSLTFLPSHIKLVLLGDGAQREALEGLIRENRLEERVYFHPSVPPSELLSMISHAHLGVALQHSNCLNHQLSTPNKIFEYIQAGLPVVASDQPGKSMVVGTYRAGLLVNPSDVQGIARAINQVITTSLPFFIGVLRARKEMTWDKERKELLDLYDGIGQEREAVAVEVEDVGEELLSIQPQLREL</sequence>
<dbReference type="Pfam" id="PF13579">
    <property type="entry name" value="Glyco_trans_4_4"/>
    <property type="match status" value="1"/>
</dbReference>
<dbReference type="PANTHER" id="PTHR12526:SF629">
    <property type="entry name" value="TEICHURONIC ACID BIOSYNTHESIS GLYCOSYLTRANSFERASE TUAH-RELATED"/>
    <property type="match status" value="1"/>
</dbReference>
<evidence type="ECO:0000259" key="3">
    <source>
        <dbReference type="Pfam" id="PF00534"/>
    </source>
</evidence>
<keyword evidence="6" id="KW-1185">Reference proteome</keyword>
<dbReference type="Pfam" id="PF00534">
    <property type="entry name" value="Glycos_transf_1"/>
    <property type="match status" value="1"/>
</dbReference>
<reference evidence="6" key="1">
    <citation type="submission" date="2016-10" db="EMBL/GenBank/DDBJ databases">
        <authorList>
            <person name="Varghese N."/>
            <person name="Submissions S."/>
        </authorList>
    </citation>
    <scope>NUCLEOTIDE SEQUENCE [LARGE SCALE GENOMIC DNA]</scope>
    <source>
        <strain evidence="6">DSM 45789</strain>
    </source>
</reference>
<dbReference type="InterPro" id="IPR028098">
    <property type="entry name" value="Glyco_trans_4-like_N"/>
</dbReference>
<dbReference type="OrthoDB" id="9813214at2"/>
<feature type="domain" description="Glycosyltransferase subfamily 4-like N-terminal" evidence="4">
    <location>
        <begin position="16"/>
        <end position="201"/>
    </location>
</feature>
<accession>A0A1I6T943</accession>
<evidence type="ECO:0000256" key="1">
    <source>
        <dbReference type="ARBA" id="ARBA00022676"/>
    </source>
</evidence>
<dbReference type="InterPro" id="IPR001296">
    <property type="entry name" value="Glyco_trans_1"/>
</dbReference>
<dbReference type="PANTHER" id="PTHR12526">
    <property type="entry name" value="GLYCOSYLTRANSFERASE"/>
    <property type="match status" value="1"/>
</dbReference>